<evidence type="ECO:0000259" key="4">
    <source>
        <dbReference type="Pfam" id="PF02576"/>
    </source>
</evidence>
<comment type="function">
    <text evidence="3">Required for maturation of 30S ribosomal subunits.</text>
</comment>
<proteinExistence type="inferred from homology"/>
<keyword evidence="1 3" id="KW-0963">Cytoplasm</keyword>
<dbReference type="InterPro" id="IPR028989">
    <property type="entry name" value="RimP_N"/>
</dbReference>
<dbReference type="GO" id="GO:0000028">
    <property type="term" value="P:ribosomal small subunit assembly"/>
    <property type="evidence" value="ECO:0007669"/>
    <property type="project" value="TreeGrafter"/>
</dbReference>
<dbReference type="Proteomes" id="UP000319619">
    <property type="component" value="Unassembled WGS sequence"/>
</dbReference>
<reference evidence="5 6" key="1">
    <citation type="submission" date="2017-06" db="EMBL/GenBank/DDBJ databases">
        <title>Novel microbial phyla capable of carbon fixation and sulfur reduction in deep-sea sediments.</title>
        <authorList>
            <person name="Huang J."/>
            <person name="Baker B."/>
            <person name="Wang Y."/>
        </authorList>
    </citation>
    <scope>NUCLEOTIDE SEQUENCE [LARGE SCALE GENOMIC DNA]</scope>
    <source>
        <strain evidence="5">B3_LCP</strain>
    </source>
</reference>
<gene>
    <name evidence="3" type="primary">rimP</name>
    <name evidence="5" type="ORF">CEE37_03800</name>
</gene>
<dbReference type="PANTHER" id="PTHR33867">
    <property type="entry name" value="RIBOSOME MATURATION FACTOR RIMP"/>
    <property type="match status" value="1"/>
</dbReference>
<evidence type="ECO:0000313" key="6">
    <source>
        <dbReference type="Proteomes" id="UP000319619"/>
    </source>
</evidence>
<protein>
    <recommendedName>
        <fullName evidence="3">Ribosome maturation factor RimP</fullName>
    </recommendedName>
</protein>
<feature type="domain" description="Ribosome maturation factor RimP N-terminal" evidence="4">
    <location>
        <begin position="10"/>
        <end position="81"/>
    </location>
</feature>
<comment type="caution">
    <text evidence="5">The sequence shown here is derived from an EMBL/GenBank/DDBJ whole genome shotgun (WGS) entry which is preliminary data.</text>
</comment>
<keyword evidence="2 3" id="KW-0690">Ribosome biogenesis</keyword>
<organism evidence="5 6">
    <name type="scientific">candidate division LCP-89 bacterium B3_LCP</name>
    <dbReference type="NCBI Taxonomy" id="2012998"/>
    <lineage>
        <taxon>Bacteria</taxon>
        <taxon>Pseudomonadati</taxon>
        <taxon>Bacteria division LCP-89</taxon>
    </lineage>
</organism>
<dbReference type="Gene3D" id="3.30.300.70">
    <property type="entry name" value="RimP-like superfamily, N-terminal"/>
    <property type="match status" value="1"/>
</dbReference>
<comment type="subcellular location">
    <subcellularLocation>
        <location evidence="3">Cytoplasm</location>
    </subcellularLocation>
</comment>
<evidence type="ECO:0000256" key="2">
    <source>
        <dbReference type="ARBA" id="ARBA00022517"/>
    </source>
</evidence>
<dbReference type="EMBL" id="NJBN01000002">
    <property type="protein sequence ID" value="TKJ41700.1"/>
    <property type="molecule type" value="Genomic_DNA"/>
</dbReference>
<comment type="similarity">
    <text evidence="3">Belongs to the RimP family.</text>
</comment>
<dbReference type="GO" id="GO:0006412">
    <property type="term" value="P:translation"/>
    <property type="evidence" value="ECO:0007669"/>
    <property type="project" value="TreeGrafter"/>
</dbReference>
<dbReference type="HAMAP" id="MF_01077">
    <property type="entry name" value="RimP"/>
    <property type="match status" value="1"/>
</dbReference>
<dbReference type="GO" id="GO:0005829">
    <property type="term" value="C:cytosol"/>
    <property type="evidence" value="ECO:0007669"/>
    <property type="project" value="TreeGrafter"/>
</dbReference>
<dbReference type="PANTHER" id="PTHR33867:SF1">
    <property type="entry name" value="RIBOSOME MATURATION FACTOR RIMP"/>
    <property type="match status" value="1"/>
</dbReference>
<evidence type="ECO:0000313" key="5">
    <source>
        <dbReference type="EMBL" id="TKJ41700.1"/>
    </source>
</evidence>
<evidence type="ECO:0000256" key="1">
    <source>
        <dbReference type="ARBA" id="ARBA00022490"/>
    </source>
</evidence>
<evidence type="ECO:0000256" key="3">
    <source>
        <dbReference type="HAMAP-Rule" id="MF_01077"/>
    </source>
</evidence>
<dbReference type="AlphaFoldDB" id="A0A532V3A3"/>
<dbReference type="InterPro" id="IPR003728">
    <property type="entry name" value="Ribosome_maturation_RimP"/>
</dbReference>
<sequence length="149" mass="17175">MDSIELERRIGKLVESAGFHLISANWHPVRGRQHLRVLSDAEDHNISVEECADLSHQISDLLDSYPHDFPDYRLEVSSPGLNHPLKKWQFEKNVGRSVEVRYQEEGKQVVFKGELTKVMKDSFAVNFGEHIREFAFDIDNSVFVIPSLK</sequence>
<dbReference type="Pfam" id="PF02576">
    <property type="entry name" value="RimP_N"/>
    <property type="match status" value="1"/>
</dbReference>
<dbReference type="InterPro" id="IPR035956">
    <property type="entry name" value="RimP_N_sf"/>
</dbReference>
<name>A0A532V3A3_UNCL8</name>
<dbReference type="SUPFAM" id="SSF75420">
    <property type="entry name" value="YhbC-like, N-terminal domain"/>
    <property type="match status" value="1"/>
</dbReference>
<accession>A0A532V3A3</accession>